<accession>A0A0N8S114</accession>
<evidence type="ECO:0000313" key="2">
    <source>
        <dbReference type="EMBL" id="RMS41692.1"/>
    </source>
</evidence>
<evidence type="ECO:0000313" key="3">
    <source>
        <dbReference type="Proteomes" id="UP000050469"/>
    </source>
</evidence>
<protein>
    <submittedName>
        <fullName evidence="1">Uncharacterized protein</fullName>
    </submittedName>
</protein>
<proteinExistence type="predicted"/>
<dbReference type="Proteomes" id="UP000050469">
    <property type="component" value="Unassembled WGS sequence"/>
</dbReference>
<dbReference type="EMBL" id="LJQO01000037">
    <property type="protein sequence ID" value="KPX80719.1"/>
    <property type="molecule type" value="Genomic_DNA"/>
</dbReference>
<dbReference type="EMBL" id="RBSP01000828">
    <property type="protein sequence ID" value="RMS41692.1"/>
    <property type="molecule type" value="Genomic_DNA"/>
</dbReference>
<comment type="caution">
    <text evidence="1">The sequence shown here is derived from an EMBL/GenBank/DDBJ whole genome shotgun (WGS) entry which is preliminary data.</text>
</comment>
<sequence length="56" mass="6139">MANTAIRRERIKLTKPGWLDNLTGAGEAEDSELKKGIPSKRLIHVFGLYLSVSIGS</sequence>
<evidence type="ECO:0000313" key="1">
    <source>
        <dbReference type="EMBL" id="KPX80719.1"/>
    </source>
</evidence>
<name>A0A0N8S114_PSEA0</name>
<evidence type="ECO:0000313" key="4">
    <source>
        <dbReference type="Proteomes" id="UP000270873"/>
    </source>
</evidence>
<organism evidence="1 3">
    <name type="scientific">Pseudomonas amygdali pv. photiniae</name>
    <dbReference type="NCBI Taxonomy" id="251724"/>
    <lineage>
        <taxon>Bacteria</taxon>
        <taxon>Pseudomonadati</taxon>
        <taxon>Pseudomonadota</taxon>
        <taxon>Gammaproteobacteria</taxon>
        <taxon>Pseudomonadales</taxon>
        <taxon>Pseudomonadaceae</taxon>
        <taxon>Pseudomonas</taxon>
        <taxon>Pseudomonas amygdali</taxon>
    </lineage>
</organism>
<dbReference type="AlphaFoldDB" id="A0A0N8S114"/>
<gene>
    <name evidence="1" type="ORF">ALO53_102604</name>
    <name evidence="2" type="ORF">ALP66_102825</name>
</gene>
<reference evidence="2 4" key="2">
    <citation type="submission" date="2018-08" db="EMBL/GenBank/DDBJ databases">
        <title>Recombination of ecologically and evolutionarily significant loci maintains genetic cohesion in the Pseudomonas syringae species complex.</title>
        <authorList>
            <person name="Dillon M."/>
            <person name="Thakur S."/>
            <person name="Almeida R.N.D."/>
            <person name="Weir B.S."/>
            <person name="Guttman D.S."/>
        </authorList>
    </citation>
    <scope>NUCLEOTIDE SEQUENCE [LARGE SCALE GENOMIC DNA]</scope>
    <source>
        <strain evidence="2 4">ICMP 7847</strain>
    </source>
</reference>
<dbReference type="Proteomes" id="UP000270873">
    <property type="component" value="Unassembled WGS sequence"/>
</dbReference>
<reference evidence="1 3" key="1">
    <citation type="submission" date="2015-09" db="EMBL/GenBank/DDBJ databases">
        <title>Genome announcement of multiple Pseudomonas syringae strains.</title>
        <authorList>
            <person name="Thakur S."/>
            <person name="Wang P.W."/>
            <person name="Gong Y."/>
            <person name="Weir B.S."/>
            <person name="Guttman D.S."/>
        </authorList>
    </citation>
    <scope>NUCLEOTIDE SEQUENCE [LARGE SCALE GENOMIC DNA]</scope>
    <source>
        <strain evidence="1 3">ICMP7840</strain>
    </source>
</reference>